<dbReference type="Proteomes" id="UP001460202">
    <property type="component" value="Unassembled WGS sequence"/>
</dbReference>
<accession>A0ABV1GYT0</accession>
<evidence type="ECO:0000259" key="7">
    <source>
        <dbReference type="PROSITE" id="PS51900"/>
    </source>
</evidence>
<feature type="domain" description="Tyr recombinase" evidence="6">
    <location>
        <begin position="213"/>
        <end position="396"/>
    </location>
</feature>
<evidence type="ECO:0000313" key="9">
    <source>
        <dbReference type="Proteomes" id="UP001460202"/>
    </source>
</evidence>
<dbReference type="InterPro" id="IPR002104">
    <property type="entry name" value="Integrase_catalytic"/>
</dbReference>
<dbReference type="Gene3D" id="1.10.150.130">
    <property type="match status" value="1"/>
</dbReference>
<dbReference type="PROSITE" id="PS51898">
    <property type="entry name" value="TYR_RECOMBINASE"/>
    <property type="match status" value="1"/>
</dbReference>
<gene>
    <name evidence="8" type="ORF">WMO46_11515</name>
</gene>
<comment type="caution">
    <text evidence="8">The sequence shown here is derived from an EMBL/GenBank/DDBJ whole genome shotgun (WGS) entry which is preliminary data.</text>
</comment>
<dbReference type="PANTHER" id="PTHR30349">
    <property type="entry name" value="PHAGE INTEGRASE-RELATED"/>
    <property type="match status" value="1"/>
</dbReference>
<dbReference type="InterPro" id="IPR011010">
    <property type="entry name" value="DNA_brk_join_enz"/>
</dbReference>
<sequence>MATVKPKFRPSTVDGKEGTLFYRIIHNRRSHRIRTGYKLFPSEWDERSGGILIPPGSDEGRKNYLAVLQDRVAGDTDRLNRIIASYEQELRTYTYADILADYSAPEGADTLFGFMKEMIGRLRRQGRIRTCETYDTTLRNFTRFRKGRDMRFGEIDSEIMVAYELHLKMTGVSKNTSSFYLRILRAVYNRAVEEGFCTQRHPFKHVYTGIAKTAKRALALDALRRIRDMELASRPQMDYARNMFLLSFYLRGMSFVDMAYLKREDLQNGMLTYCRKKTGQRLSIRWEPCMQQIVERYPNGNPAYLLPILVRSDSDERRQYKNVGHLINRNLRKLGRELGLAVPLTMYVARHTWASVARSRNIPLSVISESMGHDSEATTRIYLASLDTAVVDQANRLVINSLSEEDLG</sequence>
<keyword evidence="2" id="KW-0229">DNA integration</keyword>
<organism evidence="8 9">
    <name type="scientific">Alistipes intestinihominis</name>
    <dbReference type="NCBI Taxonomy" id="3133172"/>
    <lineage>
        <taxon>Bacteria</taxon>
        <taxon>Pseudomonadati</taxon>
        <taxon>Bacteroidota</taxon>
        <taxon>Bacteroidia</taxon>
        <taxon>Bacteroidales</taxon>
        <taxon>Rikenellaceae</taxon>
        <taxon>Alistipes</taxon>
    </lineage>
</organism>
<dbReference type="PANTHER" id="PTHR30349:SF64">
    <property type="entry name" value="PROPHAGE INTEGRASE INTD-RELATED"/>
    <property type="match status" value="1"/>
</dbReference>
<dbReference type="Pfam" id="PF00589">
    <property type="entry name" value="Phage_integrase"/>
    <property type="match status" value="1"/>
</dbReference>
<dbReference type="PROSITE" id="PS51900">
    <property type="entry name" value="CB"/>
    <property type="match status" value="1"/>
</dbReference>
<evidence type="ECO:0000256" key="4">
    <source>
        <dbReference type="ARBA" id="ARBA00023172"/>
    </source>
</evidence>
<dbReference type="RefSeq" id="WP_019151026.1">
    <property type="nucleotide sequence ID" value="NZ_JBBMFL010000014.1"/>
</dbReference>
<dbReference type="InterPro" id="IPR013762">
    <property type="entry name" value="Integrase-like_cat_sf"/>
</dbReference>
<comment type="similarity">
    <text evidence="1">Belongs to the 'phage' integrase family.</text>
</comment>
<dbReference type="InterPro" id="IPR050090">
    <property type="entry name" value="Tyrosine_recombinase_XerCD"/>
</dbReference>
<dbReference type="Pfam" id="PF13102">
    <property type="entry name" value="Phage_int_SAM_5"/>
    <property type="match status" value="1"/>
</dbReference>
<keyword evidence="9" id="KW-1185">Reference proteome</keyword>
<evidence type="ECO:0000313" key="8">
    <source>
        <dbReference type="EMBL" id="MEQ2545570.1"/>
    </source>
</evidence>
<dbReference type="GeneID" id="78180638"/>
<dbReference type="InterPro" id="IPR010998">
    <property type="entry name" value="Integrase_recombinase_N"/>
</dbReference>
<dbReference type="InterPro" id="IPR025269">
    <property type="entry name" value="SAM-like_dom"/>
</dbReference>
<keyword evidence="4" id="KW-0233">DNA recombination</keyword>
<dbReference type="EMBL" id="JBBMFL010000014">
    <property type="protein sequence ID" value="MEQ2545570.1"/>
    <property type="molecule type" value="Genomic_DNA"/>
</dbReference>
<dbReference type="InterPro" id="IPR044068">
    <property type="entry name" value="CB"/>
</dbReference>
<evidence type="ECO:0000259" key="6">
    <source>
        <dbReference type="PROSITE" id="PS51898"/>
    </source>
</evidence>
<evidence type="ECO:0000256" key="3">
    <source>
        <dbReference type="ARBA" id="ARBA00023125"/>
    </source>
</evidence>
<name>A0ABV1GYT0_9BACT</name>
<dbReference type="Gene3D" id="1.10.443.10">
    <property type="entry name" value="Intergrase catalytic core"/>
    <property type="match status" value="1"/>
</dbReference>
<reference evidence="8 9" key="1">
    <citation type="submission" date="2024-03" db="EMBL/GenBank/DDBJ databases">
        <title>Human intestinal bacterial collection.</title>
        <authorList>
            <person name="Pauvert C."/>
            <person name="Hitch T.C.A."/>
            <person name="Clavel T."/>
        </authorList>
    </citation>
    <scope>NUCLEOTIDE SEQUENCE [LARGE SCALE GENOMIC DNA]</scope>
    <source>
        <strain evidence="8 9">CLA-KB-H122</strain>
    </source>
</reference>
<evidence type="ECO:0000256" key="1">
    <source>
        <dbReference type="ARBA" id="ARBA00008857"/>
    </source>
</evidence>
<keyword evidence="3 5" id="KW-0238">DNA-binding</keyword>
<evidence type="ECO:0000256" key="5">
    <source>
        <dbReference type="PROSITE-ProRule" id="PRU01248"/>
    </source>
</evidence>
<dbReference type="SUPFAM" id="SSF56349">
    <property type="entry name" value="DNA breaking-rejoining enzymes"/>
    <property type="match status" value="1"/>
</dbReference>
<protein>
    <submittedName>
        <fullName evidence="8">Site-specific integrase</fullName>
    </submittedName>
</protein>
<proteinExistence type="inferred from homology"/>
<evidence type="ECO:0000256" key="2">
    <source>
        <dbReference type="ARBA" id="ARBA00022908"/>
    </source>
</evidence>
<feature type="domain" description="Core-binding (CB)" evidence="7">
    <location>
        <begin position="109"/>
        <end position="192"/>
    </location>
</feature>